<evidence type="ECO:0000313" key="1">
    <source>
        <dbReference type="EMBL" id="KUG17552.1"/>
    </source>
</evidence>
<proteinExistence type="predicted"/>
<organism evidence="1">
    <name type="scientific">hydrocarbon metagenome</name>
    <dbReference type="NCBI Taxonomy" id="938273"/>
    <lineage>
        <taxon>unclassified sequences</taxon>
        <taxon>metagenomes</taxon>
        <taxon>ecological metagenomes</taxon>
    </lineage>
</organism>
<accession>A0A0W8F9L6</accession>
<reference evidence="1" key="1">
    <citation type="journal article" date="2015" name="Proc. Natl. Acad. Sci. U.S.A.">
        <title>Networks of energetic and metabolic interactions define dynamics in microbial communities.</title>
        <authorList>
            <person name="Embree M."/>
            <person name="Liu J.K."/>
            <person name="Al-Bassam M.M."/>
            <person name="Zengler K."/>
        </authorList>
    </citation>
    <scope>NUCLEOTIDE SEQUENCE</scope>
</reference>
<dbReference type="EMBL" id="LNQE01001433">
    <property type="protein sequence ID" value="KUG17552.1"/>
    <property type="molecule type" value="Genomic_DNA"/>
</dbReference>
<gene>
    <name evidence="1" type="ORF">ASZ90_012724</name>
</gene>
<protein>
    <submittedName>
        <fullName evidence="1">Uncharacterized protein</fullName>
    </submittedName>
</protein>
<name>A0A0W8F9L6_9ZZZZ</name>
<dbReference type="AlphaFoldDB" id="A0A0W8F9L6"/>
<sequence>MEANGRKKASYSLLFQKNKLMAERRFLLMKLAECANQIKKIDEQLKSI</sequence>
<comment type="caution">
    <text evidence="1">The sequence shown here is derived from an EMBL/GenBank/DDBJ whole genome shotgun (WGS) entry which is preliminary data.</text>
</comment>